<protein>
    <submittedName>
        <fullName evidence="1">T20M3.4</fullName>
    </submittedName>
</protein>
<reference key="1">
    <citation type="journal article" date="2000" name="Nature">
        <title>Sequence and analysis of chromosome 1 of the plant Arabidopsis thaliana.</title>
        <authorList>
            <person name="Theologis A."/>
            <person name="Ecker J.R."/>
            <person name="Palm C.J."/>
            <person name="Federspiel N.A."/>
            <person name="Kaul S."/>
            <person name="White O."/>
            <person name="Alonso J."/>
            <person name="Altafi H."/>
            <person name="Araujo R."/>
            <person name="Bowman C.L."/>
            <person name="Brooks S.Y."/>
            <person name="Buehler E."/>
            <person name="Chan A."/>
            <person name="Chao Q."/>
            <person name="Chen H."/>
            <person name="Cheuk R.F."/>
            <person name="Chin C.W."/>
            <person name="Chung M.K."/>
            <person name="Conn L."/>
            <person name="Conway A.B."/>
            <person name="Conway A.R."/>
            <person name="Creasy T.H."/>
            <person name="Dewar K."/>
            <person name="Dunn P."/>
            <person name="Etgu P."/>
            <person name="Feldblyum T.V."/>
            <person name="Feng J."/>
            <person name="Fong B."/>
            <person name="Fujii C.Y."/>
            <person name="Gill J.E."/>
            <person name="Goldsmith A.D."/>
            <person name="Haas B."/>
            <person name="Hansen N.F."/>
            <person name="Hughes B."/>
            <person name="Huizar L."/>
            <person name="Hunter J.L."/>
            <person name="Jenkins J."/>
            <person name="Johnson-Hopson C."/>
            <person name="Khan S."/>
            <person name="Khaykin E."/>
            <person name="Kim C.J."/>
            <person name="Koo H.L."/>
            <person name="Kremenetskaia I."/>
            <person name="Kurtz D.B."/>
            <person name="Kwan A."/>
            <person name="Lam B."/>
            <person name="Langin-Hooper S."/>
            <person name="Lee A."/>
            <person name="Lee J.M."/>
            <person name="Lenz C.A."/>
            <person name="Li J.H."/>
            <person name="Li Y."/>
            <person name="Lin X."/>
            <person name="Liu S.X."/>
            <person name="Liu Z.A."/>
            <person name="Luros J.S."/>
            <person name="Maiti R."/>
            <person name="Marziali A."/>
            <person name="Militscher J."/>
            <person name="Miranda M."/>
            <person name="Nguyen M."/>
            <person name="Nierman W.C."/>
            <person name="Osborne B.I."/>
            <person name="Pai G."/>
            <person name="Peterson J."/>
            <person name="Pham P.K."/>
            <person name="Rizzo M."/>
            <person name="Rooney T."/>
            <person name="Rowley D."/>
            <person name="Sakano H."/>
            <person name="Salzberg S.L."/>
            <person name="Schwartz J.R."/>
            <person name="Shinn P."/>
            <person name="Southwick A.M."/>
            <person name="Sun H."/>
            <person name="Tallon L.J."/>
            <person name="Tambunga G."/>
            <person name="Toriumi M.J."/>
            <person name="Town C.D."/>
            <person name="Utterback T."/>
            <person name="Van Aken S."/>
            <person name="Vaysberg M."/>
            <person name="Vysotskaia V.S."/>
            <person name="Walker M."/>
            <person name="Wu D."/>
            <person name="Yu G."/>
            <person name="Fraser C.M."/>
            <person name="Venter J.C."/>
            <person name="Davis R.W."/>
        </authorList>
    </citation>
    <scope>NUCLEOTIDE SEQUENCE [LARGE SCALE GENOMIC DNA]</scope>
    <source>
        <strain>cv. Columbia</strain>
    </source>
</reference>
<evidence type="ECO:0000313" key="1">
    <source>
        <dbReference type="EMBL" id="AAF29384.1"/>
    </source>
</evidence>
<proteinExistence type="predicted"/>
<dbReference type="EMBL" id="AC009999">
    <property type="protein sequence ID" value="AAF29384.1"/>
    <property type="molecule type" value="Genomic_DNA"/>
</dbReference>
<reference evidence="1" key="2">
    <citation type="submission" date="2000-02" db="EMBL/GenBank/DDBJ databases">
        <title>Arabidopsis thaliana chromosome 1 BAC T20M3 sequence.</title>
        <authorList>
            <person name="Liu S.X."/>
            <person name="Sakano H."/>
            <person name="Yu G."/>
            <person name="Toriumi M."/>
            <person name="Lenz C."/>
            <person name="Lee J.M."/>
            <person name="Li J."/>
            <person name="Liu A."/>
            <person name="Gonzalez A."/>
            <person name="Liu K."/>
            <person name="Vaysberg M."/>
            <person name="Chin C."/>
            <person name="Hwong B."/>
            <person name="Choi E."/>
            <person name="Chiou J."/>
            <person name="Pham P."/>
            <person name="Koo T."/>
            <person name="Altafi H."/>
            <person name="Brooks S."/>
            <person name="Buehler E."/>
            <person name="Chao Q."/>
            <person name="Conn L."/>
            <person name="Conway A.B."/>
            <person name="Hansen N."/>
            <person name="Johnson-Hopson C."/>
            <person name="Khan S."/>
            <person name="Kim C."/>
            <person name="Lam B."/>
            <person name="Nguyen M."/>
            <person name="Palm C."/>
            <person name="Shinn P."/>
            <person name="Tambunga G."/>
            <person name="Davis R.W."/>
            <person name="Ecker J.R."/>
            <person name="Federspiel N.A."/>
            <person name="Theologis A."/>
        </authorList>
    </citation>
    <scope>NUCLEOTIDE SEQUENCE</scope>
</reference>
<dbReference type="AlphaFoldDB" id="Q9MA48"/>
<name>Q9MA48_ARATH</name>
<organism evidence="1">
    <name type="scientific">Arabidopsis thaliana</name>
    <name type="common">Mouse-ear cress</name>
    <dbReference type="NCBI Taxonomy" id="3702"/>
    <lineage>
        <taxon>Eukaryota</taxon>
        <taxon>Viridiplantae</taxon>
        <taxon>Streptophyta</taxon>
        <taxon>Embryophyta</taxon>
        <taxon>Tracheophyta</taxon>
        <taxon>Spermatophyta</taxon>
        <taxon>Magnoliopsida</taxon>
        <taxon>eudicotyledons</taxon>
        <taxon>Gunneridae</taxon>
        <taxon>Pentapetalae</taxon>
        <taxon>rosids</taxon>
        <taxon>malvids</taxon>
        <taxon>Brassicales</taxon>
        <taxon>Brassicaceae</taxon>
        <taxon>Camelineae</taxon>
        <taxon>Arabidopsis</taxon>
    </lineage>
</organism>
<dbReference type="ExpressionAtlas" id="Q9MA48">
    <property type="expression patterns" value="baseline and differential"/>
</dbReference>
<sequence>MASSEIICDDVTQRLFWMMSSYKGYFWNLVEYGEQQRRTTVKIREMMTQIRRLREVSNKEKSYALHQFKNDFRLDFYNTVLSWPYRCRTRSLCSLIPPQEIRSRELENEETMSLNLLKIKLKTLIVSIEDLSGFSSSSSLTLPSSCPSASSFNFSNLPRQIITTWAKSCCLLNQRKCAKDSFEEESKIKKMKSQRDTYHDHQRDLYKLIENIHILIRLFTPKKR</sequence>
<accession>Q9MA48</accession>
<dbReference type="PIR" id="C86192">
    <property type="entry name" value="C86192"/>
</dbReference>
<gene>
    <name evidence="1" type="primary">T20M3.4</name>
</gene>